<accession>A0A3L7ATC5</accession>
<dbReference type="Pfam" id="PF13350">
    <property type="entry name" value="Y_phosphatase3"/>
    <property type="match status" value="1"/>
</dbReference>
<reference evidence="2 3" key="1">
    <citation type="submission" date="2018-10" db="EMBL/GenBank/DDBJ databases">
        <authorList>
            <person name="Li J."/>
        </authorList>
    </citation>
    <scope>NUCLEOTIDE SEQUENCE [LARGE SCALE GENOMIC DNA]</scope>
    <source>
        <strain evidence="2 3">JCM 11654</strain>
    </source>
</reference>
<dbReference type="PROSITE" id="PS50056">
    <property type="entry name" value="TYR_PHOSPHATASE_2"/>
    <property type="match status" value="1"/>
</dbReference>
<dbReference type="InterPro" id="IPR000387">
    <property type="entry name" value="Tyr_Pase_dom"/>
</dbReference>
<organism evidence="2 3">
    <name type="scientific">Mycetocola lacteus</name>
    <dbReference type="NCBI Taxonomy" id="76637"/>
    <lineage>
        <taxon>Bacteria</taxon>
        <taxon>Bacillati</taxon>
        <taxon>Actinomycetota</taxon>
        <taxon>Actinomycetes</taxon>
        <taxon>Micrococcales</taxon>
        <taxon>Microbacteriaceae</taxon>
        <taxon>Mycetocola</taxon>
    </lineage>
</organism>
<dbReference type="InterPro" id="IPR026893">
    <property type="entry name" value="Tyr/Ser_Pase_IphP-type"/>
</dbReference>
<dbReference type="Proteomes" id="UP000269438">
    <property type="component" value="Unassembled WGS sequence"/>
</dbReference>
<dbReference type="Gene3D" id="3.90.190.10">
    <property type="entry name" value="Protein tyrosine phosphatase superfamily"/>
    <property type="match status" value="1"/>
</dbReference>
<dbReference type="GO" id="GO:0004721">
    <property type="term" value="F:phosphoprotein phosphatase activity"/>
    <property type="evidence" value="ECO:0007669"/>
    <property type="project" value="InterPro"/>
</dbReference>
<dbReference type="InterPro" id="IPR016130">
    <property type="entry name" value="Tyr_Pase_AS"/>
</dbReference>
<dbReference type="PROSITE" id="PS00383">
    <property type="entry name" value="TYR_PHOSPHATASE_1"/>
    <property type="match status" value="1"/>
</dbReference>
<keyword evidence="3" id="KW-1185">Reference proteome</keyword>
<dbReference type="RefSeq" id="WP_121688361.1">
    <property type="nucleotide sequence ID" value="NZ_RCUY01000005.1"/>
</dbReference>
<evidence type="ECO:0000259" key="1">
    <source>
        <dbReference type="PROSITE" id="PS50056"/>
    </source>
</evidence>
<evidence type="ECO:0000313" key="2">
    <source>
        <dbReference type="EMBL" id="RLP83235.1"/>
    </source>
</evidence>
<gene>
    <name evidence="2" type="ORF">D9V34_08385</name>
</gene>
<feature type="domain" description="Tyrosine specific protein phosphatases" evidence="1">
    <location>
        <begin position="128"/>
        <end position="162"/>
    </location>
</feature>
<protein>
    <submittedName>
        <fullName evidence="2">Tyrosine-protein phosphatase</fullName>
    </submittedName>
</protein>
<dbReference type="OrthoDB" id="1188001at2"/>
<dbReference type="EMBL" id="RCUY01000005">
    <property type="protein sequence ID" value="RLP83235.1"/>
    <property type="molecule type" value="Genomic_DNA"/>
</dbReference>
<dbReference type="SUPFAM" id="SSF52799">
    <property type="entry name" value="(Phosphotyrosine protein) phosphatases II"/>
    <property type="match status" value="1"/>
</dbReference>
<dbReference type="InterPro" id="IPR029021">
    <property type="entry name" value="Prot-tyrosine_phosphatase-like"/>
</dbReference>
<evidence type="ECO:0000313" key="3">
    <source>
        <dbReference type="Proteomes" id="UP000269438"/>
    </source>
</evidence>
<dbReference type="AlphaFoldDB" id="A0A3L7ATC5"/>
<comment type="caution">
    <text evidence="2">The sequence shown here is derived from an EMBL/GenBank/DDBJ whole genome shotgun (WGS) entry which is preliminary data.</text>
</comment>
<name>A0A3L7ATC5_9MICO</name>
<sequence>MSVERIALSASFNTRETAGLPVRGGGVIRPNVLWRSDAVPVLTEADLALLDGRLHTVIDLRSETERASLPSALEAVAVELHRIDLAAGALPSGGSSGDEDPTAAMLAQIPSLETLYRGILTEAGPVIAEIARAVTAAAPHGATLIHCTAGKDRTGVSVALLLDAVGVERDAVVENYAQTAENLAGEWAERMYAAITAHGVPLTEGIRELVSASPAEVMAELLAGLDAEYPDASSGARGYLAAHGLTEAELAGLDAVLITPAGAGYISGVSLP</sequence>
<proteinExistence type="predicted"/>